<sequence>MGLGSTLASPSSRTQLVGDARIPPTTLGTAGFTVLQAAIDADLYIPGARAA</sequence>
<dbReference type="Proteomes" id="UP000076532">
    <property type="component" value="Unassembled WGS sequence"/>
</dbReference>
<name>A0A166NZR3_9AGAM</name>
<accession>A0A166NZR3</accession>
<protein>
    <submittedName>
        <fullName evidence="2">Uncharacterized protein</fullName>
    </submittedName>
</protein>
<evidence type="ECO:0000313" key="2">
    <source>
        <dbReference type="EMBL" id="KZP25547.1"/>
    </source>
</evidence>
<keyword evidence="3" id="KW-1185">Reference proteome</keyword>
<evidence type="ECO:0000313" key="3">
    <source>
        <dbReference type="Proteomes" id="UP000076532"/>
    </source>
</evidence>
<reference evidence="2 3" key="1">
    <citation type="journal article" date="2016" name="Mol. Biol. Evol.">
        <title>Comparative Genomics of Early-Diverging Mushroom-Forming Fungi Provides Insights into the Origins of Lignocellulose Decay Capabilities.</title>
        <authorList>
            <person name="Nagy L.G."/>
            <person name="Riley R."/>
            <person name="Tritt A."/>
            <person name="Adam C."/>
            <person name="Daum C."/>
            <person name="Floudas D."/>
            <person name="Sun H."/>
            <person name="Yadav J.S."/>
            <person name="Pangilinan J."/>
            <person name="Larsson K.H."/>
            <person name="Matsuura K."/>
            <person name="Barry K."/>
            <person name="Labutti K."/>
            <person name="Kuo R."/>
            <person name="Ohm R.A."/>
            <person name="Bhattacharya S.S."/>
            <person name="Shirouzu T."/>
            <person name="Yoshinaga Y."/>
            <person name="Martin F.M."/>
            <person name="Grigoriev I.V."/>
            <person name="Hibbett D.S."/>
        </authorList>
    </citation>
    <scope>NUCLEOTIDE SEQUENCE [LARGE SCALE GENOMIC DNA]</scope>
    <source>
        <strain evidence="2 3">CBS 109695</strain>
    </source>
</reference>
<dbReference type="EMBL" id="KV417520">
    <property type="protein sequence ID" value="KZP25547.1"/>
    <property type="molecule type" value="Genomic_DNA"/>
</dbReference>
<evidence type="ECO:0000256" key="1">
    <source>
        <dbReference type="SAM" id="MobiDB-lite"/>
    </source>
</evidence>
<gene>
    <name evidence="2" type="ORF">FIBSPDRAFT_855737</name>
</gene>
<feature type="region of interest" description="Disordered" evidence="1">
    <location>
        <begin position="1"/>
        <end position="20"/>
    </location>
</feature>
<organism evidence="2 3">
    <name type="scientific">Athelia psychrophila</name>
    <dbReference type="NCBI Taxonomy" id="1759441"/>
    <lineage>
        <taxon>Eukaryota</taxon>
        <taxon>Fungi</taxon>
        <taxon>Dikarya</taxon>
        <taxon>Basidiomycota</taxon>
        <taxon>Agaricomycotina</taxon>
        <taxon>Agaricomycetes</taxon>
        <taxon>Agaricomycetidae</taxon>
        <taxon>Atheliales</taxon>
        <taxon>Atheliaceae</taxon>
        <taxon>Athelia</taxon>
    </lineage>
</organism>
<proteinExistence type="predicted"/>
<dbReference type="AlphaFoldDB" id="A0A166NZR3"/>
<feature type="compositionally biased region" description="Polar residues" evidence="1">
    <location>
        <begin position="1"/>
        <end position="15"/>
    </location>
</feature>